<proteinExistence type="predicted"/>
<dbReference type="Proteomes" id="UP000177050">
    <property type="component" value="Unassembled WGS sequence"/>
</dbReference>
<accession>A0A1F7L147</accession>
<protein>
    <submittedName>
        <fullName evidence="2">Uncharacterized protein</fullName>
    </submittedName>
</protein>
<dbReference type="EMBL" id="MGBR01000001">
    <property type="protein sequence ID" value="OGK73855.1"/>
    <property type="molecule type" value="Genomic_DNA"/>
</dbReference>
<evidence type="ECO:0000313" key="3">
    <source>
        <dbReference type="Proteomes" id="UP000177050"/>
    </source>
</evidence>
<organism evidence="2 3">
    <name type="scientific">Candidatus Roizmanbacteria bacterium RIFOXYD1_FULL_38_12</name>
    <dbReference type="NCBI Taxonomy" id="1802093"/>
    <lineage>
        <taxon>Bacteria</taxon>
        <taxon>Candidatus Roizmaniibacteriota</taxon>
    </lineage>
</organism>
<evidence type="ECO:0000256" key="1">
    <source>
        <dbReference type="SAM" id="MobiDB-lite"/>
    </source>
</evidence>
<feature type="region of interest" description="Disordered" evidence="1">
    <location>
        <begin position="1"/>
        <end position="22"/>
    </location>
</feature>
<reference evidence="2 3" key="1">
    <citation type="journal article" date="2016" name="Nat. Commun.">
        <title>Thousands of microbial genomes shed light on interconnected biogeochemical processes in an aquifer system.</title>
        <authorList>
            <person name="Anantharaman K."/>
            <person name="Brown C.T."/>
            <person name="Hug L.A."/>
            <person name="Sharon I."/>
            <person name="Castelle C.J."/>
            <person name="Probst A.J."/>
            <person name="Thomas B.C."/>
            <person name="Singh A."/>
            <person name="Wilkins M.J."/>
            <person name="Karaoz U."/>
            <person name="Brodie E.L."/>
            <person name="Williams K.H."/>
            <person name="Hubbard S.S."/>
            <person name="Banfield J.F."/>
        </authorList>
    </citation>
    <scope>NUCLEOTIDE SEQUENCE [LARGE SCALE GENOMIC DNA]</scope>
</reference>
<evidence type="ECO:0000313" key="2">
    <source>
        <dbReference type="EMBL" id="OGK73855.1"/>
    </source>
</evidence>
<sequence length="144" mass="16482">MDQKEQLPPIVQGHSPQGPERQRSVLEEIRCLRHAYSDQIPKDIVHSNGDNPYTKARRGWWTALIGNLQLAMRTGEVQDETLIDLIKRFSAWYTNPQHLSSKALTTADDIRHANAMITMVLGEKDEVKKKEALQALSFLFDENE</sequence>
<comment type="caution">
    <text evidence="2">The sequence shown here is derived from an EMBL/GenBank/DDBJ whole genome shotgun (WGS) entry which is preliminary data.</text>
</comment>
<gene>
    <name evidence="2" type="ORF">A3K52_03695</name>
</gene>
<name>A0A1F7L147_9BACT</name>
<dbReference type="AlphaFoldDB" id="A0A1F7L147"/>